<keyword evidence="8 11" id="KW-0030">Aminoacyl-tRNA synthetase</keyword>
<dbReference type="GO" id="GO:0006437">
    <property type="term" value="P:tyrosyl-tRNA aminoacylation"/>
    <property type="evidence" value="ECO:0007669"/>
    <property type="project" value="UniProtKB-UniRule"/>
</dbReference>
<dbReference type="EMBL" id="CP046620">
    <property type="protein sequence ID" value="QHQ36750.1"/>
    <property type="molecule type" value="Genomic_DNA"/>
</dbReference>
<dbReference type="InterPro" id="IPR024107">
    <property type="entry name" value="Tyr-tRNA-ligase_bac_1"/>
</dbReference>
<accession>A0A6P1T4V7</accession>
<evidence type="ECO:0000256" key="2">
    <source>
        <dbReference type="ARBA" id="ARBA00022490"/>
    </source>
</evidence>
<dbReference type="Proteomes" id="UP000464495">
    <property type="component" value="Chromosome"/>
</dbReference>
<dbReference type="Gene3D" id="3.40.50.620">
    <property type="entry name" value="HUPs"/>
    <property type="match status" value="1"/>
</dbReference>
<organism evidence="13 14">
    <name type="scientific">Algicella marina</name>
    <dbReference type="NCBI Taxonomy" id="2683284"/>
    <lineage>
        <taxon>Bacteria</taxon>
        <taxon>Pseudomonadati</taxon>
        <taxon>Pseudomonadota</taxon>
        <taxon>Alphaproteobacteria</taxon>
        <taxon>Rhodobacterales</taxon>
        <taxon>Paracoccaceae</taxon>
        <taxon>Algicella</taxon>
    </lineage>
</organism>
<feature type="binding site" evidence="11">
    <location>
        <position position="174"/>
    </location>
    <ligand>
        <name>L-tyrosine</name>
        <dbReference type="ChEBI" id="CHEBI:58315"/>
    </ligand>
</feature>
<comment type="function">
    <text evidence="11">Catalyzes the attachment of tyrosine to tRNA(Tyr) in a two-step reaction: tyrosine is first activated by ATP to form Tyr-AMP and then transferred to the acceptor end of tRNA(Tyr).</text>
</comment>
<evidence type="ECO:0000256" key="7">
    <source>
        <dbReference type="ARBA" id="ARBA00022917"/>
    </source>
</evidence>
<dbReference type="GO" id="GO:0003723">
    <property type="term" value="F:RNA binding"/>
    <property type="evidence" value="ECO:0007669"/>
    <property type="project" value="UniProtKB-KW"/>
</dbReference>
<proteinExistence type="inferred from homology"/>
<keyword evidence="5 11" id="KW-0067">ATP-binding</keyword>
<dbReference type="GO" id="GO:0005524">
    <property type="term" value="F:ATP binding"/>
    <property type="evidence" value="ECO:0007669"/>
    <property type="project" value="UniProtKB-UniRule"/>
</dbReference>
<evidence type="ECO:0000256" key="5">
    <source>
        <dbReference type="ARBA" id="ARBA00022840"/>
    </source>
</evidence>
<evidence type="ECO:0000313" key="14">
    <source>
        <dbReference type="Proteomes" id="UP000464495"/>
    </source>
</evidence>
<evidence type="ECO:0000256" key="1">
    <source>
        <dbReference type="ARBA" id="ARBA00004496"/>
    </source>
</evidence>
<dbReference type="FunFam" id="1.10.240.10:FF:000001">
    <property type="entry name" value="Tyrosine--tRNA ligase"/>
    <property type="match status" value="1"/>
</dbReference>
<evidence type="ECO:0000256" key="6">
    <source>
        <dbReference type="ARBA" id="ARBA00022884"/>
    </source>
</evidence>
<evidence type="ECO:0000256" key="3">
    <source>
        <dbReference type="ARBA" id="ARBA00022598"/>
    </source>
</evidence>
<keyword evidence="6 12" id="KW-0694">RNA-binding</keyword>
<dbReference type="KEGG" id="amaq:GO499_16995"/>
<dbReference type="InterPro" id="IPR002307">
    <property type="entry name" value="Tyr-tRNA-ligase"/>
</dbReference>
<dbReference type="PROSITE" id="PS50889">
    <property type="entry name" value="S4"/>
    <property type="match status" value="1"/>
</dbReference>
<dbReference type="Pfam" id="PF00579">
    <property type="entry name" value="tRNA-synt_1b"/>
    <property type="match status" value="1"/>
</dbReference>
<comment type="similarity">
    <text evidence="10 11">Belongs to the class-I aminoacyl-tRNA synthetase family. TyrS type 1 subfamily.</text>
</comment>
<gene>
    <name evidence="11" type="primary">tyrS</name>
    <name evidence="13" type="ORF">GO499_16995</name>
</gene>
<dbReference type="PRINTS" id="PR01040">
    <property type="entry name" value="TRNASYNTHTYR"/>
</dbReference>
<keyword evidence="7 11" id="KW-0648">Protein biosynthesis</keyword>
<dbReference type="SUPFAM" id="SSF52374">
    <property type="entry name" value="Nucleotidylyl transferase"/>
    <property type="match status" value="1"/>
</dbReference>
<comment type="subcellular location">
    <subcellularLocation>
        <location evidence="1 11">Cytoplasm</location>
    </subcellularLocation>
</comment>
<dbReference type="InterPro" id="IPR014729">
    <property type="entry name" value="Rossmann-like_a/b/a_fold"/>
</dbReference>
<evidence type="ECO:0000256" key="4">
    <source>
        <dbReference type="ARBA" id="ARBA00022741"/>
    </source>
</evidence>
<protein>
    <recommendedName>
        <fullName evidence="11">Tyrosine--tRNA ligase</fullName>
        <ecNumber evidence="11">6.1.1.1</ecNumber>
    </recommendedName>
    <alternativeName>
        <fullName evidence="11">Tyrosyl-tRNA synthetase</fullName>
        <shortName evidence="11">TyrRS</shortName>
    </alternativeName>
</protein>
<evidence type="ECO:0000256" key="8">
    <source>
        <dbReference type="ARBA" id="ARBA00023146"/>
    </source>
</evidence>
<dbReference type="GO" id="GO:0005829">
    <property type="term" value="C:cytosol"/>
    <property type="evidence" value="ECO:0007669"/>
    <property type="project" value="TreeGrafter"/>
</dbReference>
<evidence type="ECO:0000256" key="9">
    <source>
        <dbReference type="ARBA" id="ARBA00048248"/>
    </source>
</evidence>
<dbReference type="Gene3D" id="3.10.290.10">
    <property type="entry name" value="RNA-binding S4 domain"/>
    <property type="match status" value="1"/>
</dbReference>
<comment type="subunit">
    <text evidence="11">Homodimer.</text>
</comment>
<keyword evidence="4 11" id="KW-0547">Nucleotide-binding</keyword>
<dbReference type="InterPro" id="IPR024088">
    <property type="entry name" value="Tyr-tRNA-ligase_bac-type"/>
</dbReference>
<evidence type="ECO:0000313" key="13">
    <source>
        <dbReference type="EMBL" id="QHQ36750.1"/>
    </source>
</evidence>
<dbReference type="PANTHER" id="PTHR11766:SF0">
    <property type="entry name" value="TYROSINE--TRNA LIGASE, MITOCHONDRIAL"/>
    <property type="match status" value="1"/>
</dbReference>
<dbReference type="AlphaFoldDB" id="A0A6P1T4V7"/>
<dbReference type="NCBIfam" id="TIGR00234">
    <property type="entry name" value="tyrS"/>
    <property type="match status" value="1"/>
</dbReference>
<evidence type="ECO:0000256" key="11">
    <source>
        <dbReference type="HAMAP-Rule" id="MF_02006"/>
    </source>
</evidence>
<reference evidence="13 14" key="1">
    <citation type="submission" date="2019-12" db="EMBL/GenBank/DDBJ databases">
        <title>Complete genome sequence of Algicella marina strain 9Alg 56(T) isolated from the red alga Tichocarpus crinitus.</title>
        <authorList>
            <person name="Kim S.-G."/>
            <person name="Nedashkovskaya O.I."/>
        </authorList>
    </citation>
    <scope>NUCLEOTIDE SEQUENCE [LARGE SCALE GENOMIC DNA]</scope>
    <source>
        <strain evidence="13 14">9Alg 56</strain>
    </source>
</reference>
<keyword evidence="14" id="KW-1185">Reference proteome</keyword>
<keyword evidence="2 11" id="KW-0963">Cytoplasm</keyword>
<dbReference type="EC" id="6.1.1.1" evidence="11"/>
<feature type="binding site" evidence="11">
    <location>
        <position position="178"/>
    </location>
    <ligand>
        <name>L-tyrosine</name>
        <dbReference type="ChEBI" id="CHEBI:58315"/>
    </ligand>
</feature>
<dbReference type="InterPro" id="IPR002305">
    <property type="entry name" value="aa-tRNA-synth_Ic"/>
</dbReference>
<dbReference type="RefSeq" id="WP_161863294.1">
    <property type="nucleotide sequence ID" value="NZ_CP046620.1"/>
</dbReference>
<dbReference type="GO" id="GO:0042803">
    <property type="term" value="F:protein homodimerization activity"/>
    <property type="evidence" value="ECO:0007669"/>
    <property type="project" value="UniProtKB-ARBA"/>
</dbReference>
<feature type="short sequence motif" description="'KMSKS' region" evidence="11">
    <location>
        <begin position="234"/>
        <end position="238"/>
    </location>
</feature>
<feature type="binding site" evidence="11">
    <location>
        <position position="237"/>
    </location>
    <ligand>
        <name>ATP</name>
        <dbReference type="ChEBI" id="CHEBI:30616"/>
    </ligand>
</feature>
<comment type="catalytic activity">
    <reaction evidence="9 11">
        <text>tRNA(Tyr) + L-tyrosine + ATP = L-tyrosyl-tRNA(Tyr) + AMP + diphosphate + H(+)</text>
        <dbReference type="Rhea" id="RHEA:10220"/>
        <dbReference type="Rhea" id="RHEA-COMP:9706"/>
        <dbReference type="Rhea" id="RHEA-COMP:9707"/>
        <dbReference type="ChEBI" id="CHEBI:15378"/>
        <dbReference type="ChEBI" id="CHEBI:30616"/>
        <dbReference type="ChEBI" id="CHEBI:33019"/>
        <dbReference type="ChEBI" id="CHEBI:58315"/>
        <dbReference type="ChEBI" id="CHEBI:78442"/>
        <dbReference type="ChEBI" id="CHEBI:78536"/>
        <dbReference type="ChEBI" id="CHEBI:456215"/>
        <dbReference type="EC" id="6.1.1.1"/>
    </reaction>
</comment>
<dbReference type="FunFam" id="3.40.50.620:FF:000008">
    <property type="entry name" value="Tyrosine--tRNA ligase"/>
    <property type="match status" value="1"/>
</dbReference>
<dbReference type="HAMAP" id="MF_02006">
    <property type="entry name" value="Tyr_tRNA_synth_type1"/>
    <property type="match status" value="1"/>
</dbReference>
<dbReference type="CDD" id="cd00805">
    <property type="entry name" value="TyrRS_core"/>
    <property type="match status" value="1"/>
</dbReference>
<dbReference type="SUPFAM" id="SSF55174">
    <property type="entry name" value="Alpha-L RNA-binding motif"/>
    <property type="match status" value="1"/>
</dbReference>
<dbReference type="InterPro" id="IPR036986">
    <property type="entry name" value="S4_RNA-bd_sf"/>
</dbReference>
<name>A0A6P1T4V7_9RHOB</name>
<keyword evidence="3 11" id="KW-0436">Ligase</keyword>
<dbReference type="PANTHER" id="PTHR11766">
    <property type="entry name" value="TYROSYL-TRNA SYNTHETASE"/>
    <property type="match status" value="1"/>
</dbReference>
<feature type="short sequence motif" description="'HIGH' region" evidence="11">
    <location>
        <begin position="45"/>
        <end position="54"/>
    </location>
</feature>
<evidence type="ECO:0000256" key="12">
    <source>
        <dbReference type="PROSITE-ProRule" id="PRU00182"/>
    </source>
</evidence>
<sequence length="413" mass="45150">MAYTPRSEFLNVLQSRGFLADCSDMEGLDEQLRSGVVTGYIGFDATADSLHIGSLIQIMMLRWLQKTGHRPIALMGGGTTKIGDPSGKDEARQLLDNEAIGRNIEGIRSVFDKYLDFDSGAMMANNADWLDELNYVEFLRDYGRHFTINRMLAFDSVKLRLEREQPLTFLEFNYMLLQAYDFMELNKRHGCVLQMGGSDQWGNIVNGIDLTRRINRAEVFGVTTPLLTRADGSKMGKSVGGAIWLNEDKLSAYEFWQYWRNTLDADVEKFLKLFTELPLDECARLGALEGAEINDAKIVLANEVTALAHGRAAAEAAAATAREVFEKGGVGEDLPTVVLTDADFGDDGISAAQLFVKAGLAASGKEAKRLIAGGGAQADDAPVTDAGQMFSREAVAGTVKLSAGKKRHALVKS</sequence>
<evidence type="ECO:0000256" key="10">
    <source>
        <dbReference type="ARBA" id="ARBA00060965"/>
    </source>
</evidence>
<feature type="binding site" evidence="11">
    <location>
        <position position="40"/>
    </location>
    <ligand>
        <name>L-tyrosine</name>
        <dbReference type="ChEBI" id="CHEBI:58315"/>
    </ligand>
</feature>
<dbReference type="GO" id="GO:0004831">
    <property type="term" value="F:tyrosine-tRNA ligase activity"/>
    <property type="evidence" value="ECO:0007669"/>
    <property type="project" value="UniProtKB-UniRule"/>
</dbReference>
<dbReference type="Gene3D" id="1.10.240.10">
    <property type="entry name" value="Tyrosyl-Transfer RNA Synthetase"/>
    <property type="match status" value="1"/>
</dbReference>